<dbReference type="InterPro" id="IPR013655">
    <property type="entry name" value="PAS_fold_3"/>
</dbReference>
<name>A0A7W7K7W5_9SPHN</name>
<dbReference type="EMBL" id="JACHLR010000002">
    <property type="protein sequence ID" value="MBB4857349.1"/>
    <property type="molecule type" value="Genomic_DNA"/>
</dbReference>
<dbReference type="SMART" id="SM00091">
    <property type="entry name" value="PAS"/>
    <property type="match status" value="1"/>
</dbReference>
<keyword evidence="4" id="KW-0597">Phosphoprotein</keyword>
<comment type="catalytic activity">
    <reaction evidence="1">
        <text>ATP + protein L-histidine = ADP + protein N-phospho-L-histidine.</text>
        <dbReference type="EC" id="2.7.13.3"/>
    </reaction>
</comment>
<dbReference type="SMART" id="SM00911">
    <property type="entry name" value="HWE_HK"/>
    <property type="match status" value="1"/>
</dbReference>
<evidence type="ECO:0000256" key="14">
    <source>
        <dbReference type="ARBA" id="ARBA00023026"/>
    </source>
</evidence>
<keyword evidence="8" id="KW-0808">Transferase</keyword>
<protein>
    <recommendedName>
        <fullName evidence="2">histidine kinase</fullName>
        <ecNumber evidence="2">2.7.13.3</ecNumber>
    </recommendedName>
</protein>
<dbReference type="NCBIfam" id="TIGR00229">
    <property type="entry name" value="sensory_box"/>
    <property type="match status" value="1"/>
</dbReference>
<gene>
    <name evidence="18" type="ORF">HNO88_000656</name>
</gene>
<dbReference type="InterPro" id="IPR029016">
    <property type="entry name" value="GAF-like_dom_sf"/>
</dbReference>
<evidence type="ECO:0000256" key="5">
    <source>
        <dbReference type="ARBA" id="ARBA00022606"/>
    </source>
</evidence>
<dbReference type="Gene3D" id="3.30.450.20">
    <property type="entry name" value="PAS domain"/>
    <property type="match status" value="1"/>
</dbReference>
<keyword evidence="9" id="KW-0677">Repeat</keyword>
<keyword evidence="15" id="KW-0675">Receptor</keyword>
<dbReference type="Proteomes" id="UP000555448">
    <property type="component" value="Unassembled WGS sequence"/>
</dbReference>
<dbReference type="InterPro" id="IPR000700">
    <property type="entry name" value="PAS-assoc_C"/>
</dbReference>
<evidence type="ECO:0000259" key="16">
    <source>
        <dbReference type="PROSITE" id="PS50112"/>
    </source>
</evidence>
<dbReference type="PANTHER" id="PTHR41523:SF8">
    <property type="entry name" value="ETHYLENE RESPONSE SENSOR PROTEIN"/>
    <property type="match status" value="1"/>
</dbReference>
<keyword evidence="5" id="KW-0716">Sensory transduction</keyword>
<evidence type="ECO:0000256" key="15">
    <source>
        <dbReference type="ARBA" id="ARBA00023170"/>
    </source>
</evidence>
<dbReference type="PROSITE" id="PS50112">
    <property type="entry name" value="PAS"/>
    <property type="match status" value="1"/>
</dbReference>
<dbReference type="GO" id="GO:0004673">
    <property type="term" value="F:protein histidine kinase activity"/>
    <property type="evidence" value="ECO:0007669"/>
    <property type="project" value="UniProtKB-EC"/>
</dbReference>
<comment type="caution">
    <text evidence="18">The sequence shown here is derived from an EMBL/GenBank/DDBJ whole genome shotgun (WGS) entry which is preliminary data.</text>
</comment>
<accession>A0A7W7K7W5</accession>
<keyword evidence="13" id="KW-0157">Chromophore</keyword>
<evidence type="ECO:0000256" key="8">
    <source>
        <dbReference type="ARBA" id="ARBA00022679"/>
    </source>
</evidence>
<organism evidence="18 19">
    <name type="scientific">Novosphingobium chloroacetimidivorans</name>
    <dbReference type="NCBI Taxonomy" id="1428314"/>
    <lineage>
        <taxon>Bacteria</taxon>
        <taxon>Pseudomonadati</taxon>
        <taxon>Pseudomonadota</taxon>
        <taxon>Alphaproteobacteria</taxon>
        <taxon>Sphingomonadales</taxon>
        <taxon>Sphingomonadaceae</taxon>
        <taxon>Novosphingobium</taxon>
    </lineage>
</organism>
<reference evidence="18 19" key="1">
    <citation type="submission" date="2020-08" db="EMBL/GenBank/DDBJ databases">
        <title>Functional genomics of gut bacteria from endangered species of beetles.</title>
        <authorList>
            <person name="Carlos-Shanley C."/>
        </authorList>
    </citation>
    <scope>NUCLEOTIDE SEQUENCE [LARGE SCALE GENOMIC DNA]</scope>
    <source>
        <strain evidence="18 19">S00245</strain>
    </source>
</reference>
<dbReference type="EC" id="2.7.13.3" evidence="2"/>
<evidence type="ECO:0000256" key="10">
    <source>
        <dbReference type="ARBA" id="ARBA00022741"/>
    </source>
</evidence>
<dbReference type="InterPro" id="IPR011102">
    <property type="entry name" value="Sig_transdc_His_kinase_HWE"/>
</dbReference>
<evidence type="ECO:0000256" key="6">
    <source>
        <dbReference type="ARBA" id="ARBA00022630"/>
    </source>
</evidence>
<feature type="domain" description="PAS" evidence="16">
    <location>
        <begin position="134"/>
        <end position="204"/>
    </location>
</feature>
<evidence type="ECO:0000256" key="9">
    <source>
        <dbReference type="ARBA" id="ARBA00022737"/>
    </source>
</evidence>
<evidence type="ECO:0000313" key="18">
    <source>
        <dbReference type="EMBL" id="MBB4857349.1"/>
    </source>
</evidence>
<dbReference type="InterPro" id="IPR000014">
    <property type="entry name" value="PAS"/>
</dbReference>
<sequence length="452" mass="50883">MSLVDETHQRFVAKVGLQANETPRSMSFCAHAMVENCVMEVPDARLDPRFCDNPLVTGAPHIRFYAGAPLVSPQGAPLGSVCVISPEPRVALSDHQRSGLTVLADAVMSRLEARRVLLTKQAWEEAAEADPAASEKRFRVLADAMPQMVWSTRPDGYHDYYNARWYEFTGARPGDTEGNGWNGQFHPDDQAHAWDLWRRSLETGEPYEVEYRLRRFDGQYRWTLGRALPIRDEHGKITRWFGTCTEIHEQRLLSEDKDLVSRELSHRIKNIFQVIGSMIRLSSRGEPTLKAYGLKLSEQVTALGRAYDYVRVQEGTSAMTLQGMLREVFGAYNMNGVERVRIHGEEVFLSEHVMTPLALTFHELATNAAKYGALTSSTGTIDLTITRHDDLLQFEWEESGSLVLHSTERRGFGSELIAASIERQLGGRFTREWLPTGLKATATIPFVEDGAV</sequence>
<keyword evidence="3" id="KW-0600">Photoreceptor protein</keyword>
<evidence type="ECO:0000259" key="17">
    <source>
        <dbReference type="PROSITE" id="PS50113"/>
    </source>
</evidence>
<feature type="domain" description="PAC" evidence="17">
    <location>
        <begin position="207"/>
        <end position="259"/>
    </location>
</feature>
<proteinExistence type="predicted"/>
<dbReference type="InterPro" id="IPR036890">
    <property type="entry name" value="HATPase_C_sf"/>
</dbReference>
<keyword evidence="12" id="KW-0067">ATP-binding</keyword>
<dbReference type="Gene3D" id="3.30.565.10">
    <property type="entry name" value="Histidine kinase-like ATPase, C-terminal domain"/>
    <property type="match status" value="1"/>
</dbReference>
<evidence type="ECO:0000256" key="1">
    <source>
        <dbReference type="ARBA" id="ARBA00000085"/>
    </source>
</evidence>
<dbReference type="AlphaFoldDB" id="A0A7W7K7W5"/>
<keyword evidence="11" id="KW-0418">Kinase</keyword>
<dbReference type="PROSITE" id="PS50113">
    <property type="entry name" value="PAC"/>
    <property type="match status" value="1"/>
</dbReference>
<dbReference type="SMART" id="SM00086">
    <property type="entry name" value="PAC"/>
    <property type="match status" value="1"/>
</dbReference>
<dbReference type="GO" id="GO:0009881">
    <property type="term" value="F:photoreceptor activity"/>
    <property type="evidence" value="ECO:0007669"/>
    <property type="project" value="UniProtKB-KW"/>
</dbReference>
<dbReference type="InterPro" id="IPR001610">
    <property type="entry name" value="PAC"/>
</dbReference>
<dbReference type="Pfam" id="PF08447">
    <property type="entry name" value="PAS_3"/>
    <property type="match status" value="1"/>
</dbReference>
<dbReference type="SUPFAM" id="SSF55874">
    <property type="entry name" value="ATPase domain of HSP90 chaperone/DNA topoisomerase II/histidine kinase"/>
    <property type="match status" value="1"/>
</dbReference>
<evidence type="ECO:0000256" key="12">
    <source>
        <dbReference type="ARBA" id="ARBA00022840"/>
    </source>
</evidence>
<evidence type="ECO:0000313" key="19">
    <source>
        <dbReference type="Proteomes" id="UP000555448"/>
    </source>
</evidence>
<evidence type="ECO:0000256" key="4">
    <source>
        <dbReference type="ARBA" id="ARBA00022553"/>
    </source>
</evidence>
<dbReference type="Pfam" id="PF01590">
    <property type="entry name" value="GAF"/>
    <property type="match status" value="1"/>
</dbReference>
<dbReference type="InterPro" id="IPR003018">
    <property type="entry name" value="GAF"/>
</dbReference>
<keyword evidence="10" id="KW-0547">Nucleotide-binding</keyword>
<dbReference type="SUPFAM" id="SSF55785">
    <property type="entry name" value="PYP-like sensor domain (PAS domain)"/>
    <property type="match status" value="1"/>
</dbReference>
<evidence type="ECO:0000256" key="11">
    <source>
        <dbReference type="ARBA" id="ARBA00022777"/>
    </source>
</evidence>
<dbReference type="Pfam" id="PF07536">
    <property type="entry name" value="HWE_HK"/>
    <property type="match status" value="1"/>
</dbReference>
<keyword evidence="6" id="KW-0285">Flavoprotein</keyword>
<dbReference type="CDD" id="cd00130">
    <property type="entry name" value="PAS"/>
    <property type="match status" value="1"/>
</dbReference>
<dbReference type="PANTHER" id="PTHR41523">
    <property type="entry name" value="TWO-COMPONENT SYSTEM SENSOR PROTEIN"/>
    <property type="match status" value="1"/>
</dbReference>
<keyword evidence="7" id="KW-0288">FMN</keyword>
<evidence type="ECO:0000256" key="13">
    <source>
        <dbReference type="ARBA" id="ARBA00022991"/>
    </source>
</evidence>
<keyword evidence="14" id="KW-0843">Virulence</keyword>
<keyword evidence="19" id="KW-1185">Reference proteome</keyword>
<evidence type="ECO:0000256" key="2">
    <source>
        <dbReference type="ARBA" id="ARBA00012438"/>
    </source>
</evidence>
<evidence type="ECO:0000256" key="7">
    <source>
        <dbReference type="ARBA" id="ARBA00022643"/>
    </source>
</evidence>
<evidence type="ECO:0000256" key="3">
    <source>
        <dbReference type="ARBA" id="ARBA00022543"/>
    </source>
</evidence>
<dbReference type="FunFam" id="3.30.450.20:FF:000099">
    <property type="entry name" value="Sensory box sensor histidine kinase"/>
    <property type="match status" value="1"/>
</dbReference>
<dbReference type="InterPro" id="IPR035965">
    <property type="entry name" value="PAS-like_dom_sf"/>
</dbReference>
<dbReference type="Gene3D" id="3.30.450.40">
    <property type="match status" value="1"/>
</dbReference>
<dbReference type="SUPFAM" id="SSF55781">
    <property type="entry name" value="GAF domain-like"/>
    <property type="match status" value="1"/>
</dbReference>
<dbReference type="GO" id="GO:0005524">
    <property type="term" value="F:ATP binding"/>
    <property type="evidence" value="ECO:0007669"/>
    <property type="project" value="UniProtKB-KW"/>
</dbReference>